<evidence type="ECO:0000256" key="9">
    <source>
        <dbReference type="ARBA" id="ARBA00029718"/>
    </source>
</evidence>
<dbReference type="Pfam" id="PF12838">
    <property type="entry name" value="Fer4_7"/>
    <property type="match status" value="1"/>
</dbReference>
<evidence type="ECO:0000256" key="7">
    <source>
        <dbReference type="ARBA" id="ARBA00018101"/>
    </source>
</evidence>
<dbReference type="EMBL" id="LQMQ01000022">
    <property type="protein sequence ID" value="KUO41400.1"/>
    <property type="molecule type" value="Genomic_DNA"/>
</dbReference>
<sequence>MAALKGGAMINYDWSALSAEQFSKQMKTAKEGNKPVIVSFLGGTEEMVKMAKMLAASGADMLELPIGNPPLEQLQEEIKEIRGAVDIPLGIKIGPNIKNIPEYAKGIERAGADYISGINTLGPVLAIDTKTGKPLLGSRFGFGYLSGPAIKPLALRCVAEMAKSVKIPVIGGGGISDGKDAIEFFMAGATCVHLHTAAILKGLGVFSTIVKQIDEFLTTEGYDSLDDIRGISLKYLSEEPSLAKKTPEVAQELCNGCGVCERTCVYEAIKVYDGLARVDKNACFGCGLCVTLCPAQALKLE</sequence>
<protein>
    <recommendedName>
        <fullName evidence="7">Dihydroorotate dehydrogenase B (NAD(+)), catalytic subunit</fullName>
        <ecNumber evidence="6">1.3.1.14</ecNumber>
    </recommendedName>
    <alternativeName>
        <fullName evidence="9">Dihydroorotate oxidase B</fullName>
    </alternativeName>
    <alternativeName>
        <fullName evidence="12">Dihydrothymine dehydrogenase</fullName>
    </alternativeName>
    <alternativeName>
        <fullName evidence="10">Dihydrouracil dehydrogenase</fullName>
    </alternativeName>
    <alternativeName>
        <fullName evidence="11">Orotate reductase (NADH)</fullName>
    </alternativeName>
</protein>
<keyword evidence="8" id="KW-0560">Oxidoreductase</keyword>
<dbReference type="GO" id="GO:0050661">
    <property type="term" value="F:NADP binding"/>
    <property type="evidence" value="ECO:0007669"/>
    <property type="project" value="TreeGrafter"/>
</dbReference>
<dbReference type="PROSITE" id="PS00912">
    <property type="entry name" value="DHODEHASE_2"/>
    <property type="match status" value="1"/>
</dbReference>
<reference evidence="15 16" key="1">
    <citation type="journal article" date="2016" name="Nat. Microbiol.">
        <title>Genomic inference of the metabolism of cosmopolitan subsurface Archaea, Hadesarchaea.</title>
        <authorList>
            <person name="Baker B.J."/>
            <person name="Saw J.H."/>
            <person name="Lind A.E."/>
            <person name="Lazar C.S."/>
            <person name="Hinrichs K.-U."/>
            <person name="Teske A.P."/>
            <person name="Ettema T.J."/>
        </authorList>
    </citation>
    <scope>NUCLEOTIDE SEQUENCE [LARGE SCALE GENOMIC DNA]</scope>
</reference>
<evidence type="ECO:0000256" key="2">
    <source>
        <dbReference type="ARBA" id="ARBA00003616"/>
    </source>
</evidence>
<dbReference type="InterPro" id="IPR013785">
    <property type="entry name" value="Aldolase_TIM"/>
</dbReference>
<evidence type="ECO:0000256" key="1">
    <source>
        <dbReference type="ARBA" id="ARBA00001917"/>
    </source>
</evidence>
<dbReference type="InterPro" id="IPR005720">
    <property type="entry name" value="Dihydroorotate_DH_cat"/>
</dbReference>
<dbReference type="Gene3D" id="3.20.20.70">
    <property type="entry name" value="Aldolase class I"/>
    <property type="match status" value="1"/>
</dbReference>
<dbReference type="PANTHER" id="PTHR43073">
    <property type="entry name" value="DIHYDROPYRIMIDINE DEHYDROGENASE [NADP(+)]"/>
    <property type="match status" value="1"/>
</dbReference>
<evidence type="ECO:0000313" key="16">
    <source>
        <dbReference type="Proteomes" id="UP000074294"/>
    </source>
</evidence>
<comment type="function">
    <text evidence="2">Catalyzes the conversion of dihydroorotate to orotate with NAD(+) as electron acceptor.</text>
</comment>
<evidence type="ECO:0000256" key="8">
    <source>
        <dbReference type="ARBA" id="ARBA00023002"/>
    </source>
</evidence>
<evidence type="ECO:0000256" key="3">
    <source>
        <dbReference type="ARBA" id="ARBA00004715"/>
    </source>
</evidence>
<comment type="catalytic activity">
    <reaction evidence="13">
        <text>(S)-dihydroorotate + NAD(+) = orotate + NADH + H(+)</text>
        <dbReference type="Rhea" id="RHEA:13513"/>
        <dbReference type="ChEBI" id="CHEBI:15378"/>
        <dbReference type="ChEBI" id="CHEBI:30839"/>
        <dbReference type="ChEBI" id="CHEBI:30864"/>
        <dbReference type="ChEBI" id="CHEBI:57540"/>
        <dbReference type="ChEBI" id="CHEBI:57945"/>
        <dbReference type="EC" id="1.3.1.14"/>
    </reaction>
</comment>
<dbReference type="InterPro" id="IPR023359">
    <property type="entry name" value="Dihydro_DH_chainA_dom2"/>
</dbReference>
<dbReference type="SUPFAM" id="SSF51395">
    <property type="entry name" value="FMN-linked oxidoreductases"/>
    <property type="match status" value="1"/>
</dbReference>
<dbReference type="GO" id="GO:0004589">
    <property type="term" value="F:dihydroorotate dehydrogenase (NAD+) activity"/>
    <property type="evidence" value="ECO:0007669"/>
    <property type="project" value="UniProtKB-EC"/>
</dbReference>
<comment type="caution">
    <text evidence="15">The sequence shown here is derived from an EMBL/GenBank/DDBJ whole genome shotgun (WGS) entry which is preliminary data.</text>
</comment>
<evidence type="ECO:0000256" key="11">
    <source>
        <dbReference type="ARBA" id="ARBA00032046"/>
    </source>
</evidence>
<proteinExistence type="inferred from homology"/>
<evidence type="ECO:0000256" key="13">
    <source>
        <dbReference type="ARBA" id="ARBA00048996"/>
    </source>
</evidence>
<evidence type="ECO:0000313" key="15">
    <source>
        <dbReference type="EMBL" id="KUO41400.1"/>
    </source>
</evidence>
<comment type="subunit">
    <text evidence="5">Heterotetramer of 2 PyrK and 2 PyrD type B subunits.</text>
</comment>
<accession>A0A147JXY6</accession>
<dbReference type="Gene3D" id="2.30.26.10">
    <property type="entry name" value="Dihydroorotate Dehydrogenase A, chain A, domain 2"/>
    <property type="match status" value="1"/>
</dbReference>
<comment type="pathway">
    <text evidence="3">Pyrimidine metabolism; UMP biosynthesis via de novo pathway; orotate from (S)-dihydroorotate (NAD(+) route): step 1/1.</text>
</comment>
<evidence type="ECO:0000259" key="14">
    <source>
        <dbReference type="PROSITE" id="PS51379"/>
    </source>
</evidence>
<dbReference type="Proteomes" id="UP000074294">
    <property type="component" value="Unassembled WGS sequence"/>
</dbReference>
<dbReference type="PROSITE" id="PS00198">
    <property type="entry name" value="4FE4S_FER_1"/>
    <property type="match status" value="1"/>
</dbReference>
<dbReference type="Gene3D" id="3.30.70.20">
    <property type="match status" value="1"/>
</dbReference>
<dbReference type="GO" id="GO:0006207">
    <property type="term" value="P:'de novo' pyrimidine nucleobase biosynthetic process"/>
    <property type="evidence" value="ECO:0007669"/>
    <property type="project" value="InterPro"/>
</dbReference>
<name>A0A147JXY6_HADYE</name>
<dbReference type="InterPro" id="IPR001295">
    <property type="entry name" value="Dihydroorotate_DH_CS"/>
</dbReference>
<evidence type="ECO:0000256" key="10">
    <source>
        <dbReference type="ARBA" id="ARBA00030119"/>
    </source>
</evidence>
<dbReference type="GO" id="GO:0005737">
    <property type="term" value="C:cytoplasm"/>
    <property type="evidence" value="ECO:0007669"/>
    <property type="project" value="InterPro"/>
</dbReference>
<feature type="domain" description="4Fe-4S ferredoxin-type" evidence="14">
    <location>
        <begin position="274"/>
        <end position="301"/>
    </location>
</feature>
<dbReference type="GO" id="GO:0006210">
    <property type="term" value="P:thymine catabolic process"/>
    <property type="evidence" value="ECO:0007669"/>
    <property type="project" value="TreeGrafter"/>
</dbReference>
<evidence type="ECO:0000256" key="6">
    <source>
        <dbReference type="ARBA" id="ARBA00012061"/>
    </source>
</evidence>
<dbReference type="GO" id="GO:0044205">
    <property type="term" value="P:'de novo' UMP biosynthetic process"/>
    <property type="evidence" value="ECO:0007669"/>
    <property type="project" value="UniProtKB-UniPathway"/>
</dbReference>
<dbReference type="UniPathway" id="UPA00070"/>
<dbReference type="SUPFAM" id="SSF54862">
    <property type="entry name" value="4Fe-4S ferredoxins"/>
    <property type="match status" value="1"/>
</dbReference>
<comment type="similarity">
    <text evidence="4">Belongs to the dihydropyrimidine dehydrogenase family.</text>
</comment>
<comment type="cofactor">
    <cofactor evidence="1">
        <name>FMN</name>
        <dbReference type="ChEBI" id="CHEBI:58210"/>
    </cofactor>
</comment>
<organism evidence="15 16">
    <name type="scientific">Hadarchaeum yellowstonense</name>
    <dbReference type="NCBI Taxonomy" id="1776334"/>
    <lineage>
        <taxon>Archaea</taxon>
        <taxon>Methanobacteriati</taxon>
        <taxon>Candidatus Hadarchaeota</taxon>
        <taxon>Candidatus Hadarchaeia</taxon>
        <taxon>Candidatus Hadarchaeales</taxon>
        <taxon>Candidatus Hadarchaeaceae</taxon>
        <taxon>Candidatus Hadarchaeum</taxon>
    </lineage>
</organism>
<dbReference type="Pfam" id="PF01180">
    <property type="entry name" value="DHO_dh"/>
    <property type="match status" value="1"/>
</dbReference>
<evidence type="ECO:0000256" key="4">
    <source>
        <dbReference type="ARBA" id="ARBA00010804"/>
    </source>
</evidence>
<dbReference type="InterPro" id="IPR017896">
    <property type="entry name" value="4Fe4S_Fe-S-bd"/>
</dbReference>
<evidence type="ECO:0000256" key="5">
    <source>
        <dbReference type="ARBA" id="ARBA00011669"/>
    </source>
</evidence>
<dbReference type="InterPro" id="IPR017900">
    <property type="entry name" value="4Fe4S_Fe_S_CS"/>
</dbReference>
<dbReference type="AlphaFoldDB" id="A0A147JXY6"/>
<dbReference type="EC" id="1.3.1.14" evidence="6"/>
<feature type="domain" description="4Fe-4S ferredoxin-type" evidence="14">
    <location>
        <begin position="245"/>
        <end position="273"/>
    </location>
</feature>
<gene>
    <name evidence="15" type="ORF">APZ16_02560</name>
</gene>
<dbReference type="GO" id="GO:0002058">
    <property type="term" value="F:uracil binding"/>
    <property type="evidence" value="ECO:0007669"/>
    <property type="project" value="TreeGrafter"/>
</dbReference>
<dbReference type="STRING" id="1776334.APZ16_02560"/>
<dbReference type="PROSITE" id="PS51379">
    <property type="entry name" value="4FE4S_FER_2"/>
    <property type="match status" value="2"/>
</dbReference>
<dbReference type="PANTHER" id="PTHR43073:SF2">
    <property type="entry name" value="DIHYDROPYRIMIDINE DEHYDROGENASE [NADP(+)]"/>
    <property type="match status" value="1"/>
</dbReference>
<dbReference type="GO" id="GO:0006212">
    <property type="term" value="P:uracil catabolic process"/>
    <property type="evidence" value="ECO:0007669"/>
    <property type="project" value="TreeGrafter"/>
</dbReference>
<evidence type="ECO:0000256" key="12">
    <source>
        <dbReference type="ARBA" id="ARBA00032722"/>
    </source>
</evidence>